<dbReference type="AlphaFoldDB" id="A0A432Y804"/>
<dbReference type="Proteomes" id="UP000287330">
    <property type="component" value="Unassembled WGS sequence"/>
</dbReference>
<evidence type="ECO:0000313" key="2">
    <source>
        <dbReference type="EMBL" id="RUO56986.1"/>
    </source>
</evidence>
<feature type="transmembrane region" description="Helical" evidence="1">
    <location>
        <begin position="146"/>
        <end position="166"/>
    </location>
</feature>
<feature type="transmembrane region" description="Helical" evidence="1">
    <location>
        <begin position="20"/>
        <end position="42"/>
    </location>
</feature>
<accession>A0A432Y804</accession>
<dbReference type="InterPro" id="IPR010266">
    <property type="entry name" value="NnrS"/>
</dbReference>
<reference evidence="3" key="1">
    <citation type="journal article" date="2018" name="Front. Microbiol.">
        <title>Genome-Based Analysis Reveals the Taxonomy and Diversity of the Family Idiomarinaceae.</title>
        <authorList>
            <person name="Liu Y."/>
            <person name="Lai Q."/>
            <person name="Shao Z."/>
        </authorList>
    </citation>
    <scope>NUCLEOTIDE SEQUENCE [LARGE SCALE GENOMIC DNA]</scope>
    <source>
        <strain evidence="3">F23</strain>
    </source>
</reference>
<organism evidence="2 3">
    <name type="scientific">Idiomarina fontislapidosi</name>
    <dbReference type="NCBI Taxonomy" id="263723"/>
    <lineage>
        <taxon>Bacteria</taxon>
        <taxon>Pseudomonadati</taxon>
        <taxon>Pseudomonadota</taxon>
        <taxon>Gammaproteobacteria</taxon>
        <taxon>Alteromonadales</taxon>
        <taxon>Idiomarinaceae</taxon>
        <taxon>Idiomarina</taxon>
    </lineage>
</organism>
<evidence type="ECO:0000313" key="3">
    <source>
        <dbReference type="Proteomes" id="UP000287330"/>
    </source>
</evidence>
<sequence>MQVTHMEDEMRLTPLLRQAFRPFFLLGASFSIIAVGLWVAMLGGWLSLPVYGNMLFWHAHEMLFGFVTAIILGFLLTAVQNWTGQRATHGKTLLVLVMLWSLARLALLFGAYLPALAVVIIDLSVLPVAALLFARLLLKANQTRNLFFVPILLLLTATNAMMHAGLWFEHYAWQVQGAYAAIFLITLLMSVIGGRVIPMFTASGIGTARVNSLLWLERAALGCTWCIAAVFLFSLDTVLPGSVLTLLFAVACVFHTIRWLRWRPWITWRVPLVWSLHGAYAFIPIGLGLLAIYYAQSAGLLVTHMLVAKSTALHALTVGAMGGLILAMMARISLGHSGHPLKPKPMMSLAFLAILLAALARVVGIVLLPEATFNWLLVAALGWVFSYGLFVGVYQNILRSPRADGRPG</sequence>
<feature type="transmembrane region" description="Helical" evidence="1">
    <location>
        <begin position="272"/>
        <end position="295"/>
    </location>
</feature>
<feature type="transmembrane region" description="Helical" evidence="1">
    <location>
        <begin position="346"/>
        <end position="367"/>
    </location>
</feature>
<keyword evidence="1" id="KW-0472">Membrane</keyword>
<feature type="transmembrane region" description="Helical" evidence="1">
    <location>
        <begin position="115"/>
        <end position="134"/>
    </location>
</feature>
<feature type="transmembrane region" description="Helical" evidence="1">
    <location>
        <begin position="178"/>
        <end position="201"/>
    </location>
</feature>
<feature type="transmembrane region" description="Helical" evidence="1">
    <location>
        <begin position="373"/>
        <end position="394"/>
    </location>
</feature>
<evidence type="ECO:0000256" key="1">
    <source>
        <dbReference type="SAM" id="Phobius"/>
    </source>
</evidence>
<keyword evidence="3" id="KW-1185">Reference proteome</keyword>
<dbReference type="EMBL" id="PIPV01000003">
    <property type="protein sequence ID" value="RUO56986.1"/>
    <property type="molecule type" value="Genomic_DNA"/>
</dbReference>
<feature type="transmembrane region" description="Helical" evidence="1">
    <location>
        <begin position="239"/>
        <end position="260"/>
    </location>
</feature>
<gene>
    <name evidence="2" type="ORF">CWE25_04750</name>
</gene>
<dbReference type="Pfam" id="PF05940">
    <property type="entry name" value="NnrS"/>
    <property type="match status" value="1"/>
</dbReference>
<keyword evidence="1" id="KW-0812">Transmembrane</keyword>
<dbReference type="OrthoDB" id="9770040at2"/>
<feature type="transmembrane region" description="Helical" evidence="1">
    <location>
        <begin position="315"/>
        <end position="334"/>
    </location>
</feature>
<comment type="caution">
    <text evidence="2">The sequence shown here is derived from an EMBL/GenBank/DDBJ whole genome shotgun (WGS) entry which is preliminary data.</text>
</comment>
<dbReference type="RefSeq" id="WP_110574438.1">
    <property type="nucleotide sequence ID" value="NZ_PIPV01000003.1"/>
</dbReference>
<protein>
    <submittedName>
        <fullName evidence="2">NnrS family protein</fullName>
    </submittedName>
</protein>
<feature type="transmembrane region" description="Helical" evidence="1">
    <location>
        <begin position="92"/>
        <end position="109"/>
    </location>
</feature>
<proteinExistence type="predicted"/>
<name>A0A432Y804_9GAMM</name>
<feature type="transmembrane region" description="Helical" evidence="1">
    <location>
        <begin position="62"/>
        <end position="80"/>
    </location>
</feature>
<keyword evidence="1" id="KW-1133">Transmembrane helix</keyword>
<feature type="transmembrane region" description="Helical" evidence="1">
    <location>
        <begin position="213"/>
        <end position="233"/>
    </location>
</feature>